<dbReference type="PANTHER" id="PTHR10245:SF15">
    <property type="entry name" value="ENDOTHELIAL DIFFERENTIATION-RELATED FACTOR 1"/>
    <property type="match status" value="1"/>
</dbReference>
<dbReference type="PROSITE" id="PS50943">
    <property type="entry name" value="HTH_CROC1"/>
    <property type="match status" value="1"/>
</dbReference>
<evidence type="ECO:0000313" key="5">
    <source>
        <dbReference type="EMBL" id="LAB66057.1"/>
    </source>
</evidence>
<dbReference type="FunFam" id="1.10.260.40:FF:000015">
    <property type="entry name" value="Endothelial differentiation-related factor 1"/>
    <property type="match status" value="1"/>
</dbReference>
<accession>A0A2P2HW96</accession>
<keyword evidence="1" id="KW-0805">Transcription regulation</keyword>
<organism evidence="5">
    <name type="scientific">Hirondellea gigas</name>
    <dbReference type="NCBI Taxonomy" id="1518452"/>
    <lineage>
        <taxon>Eukaryota</taxon>
        <taxon>Metazoa</taxon>
        <taxon>Ecdysozoa</taxon>
        <taxon>Arthropoda</taxon>
        <taxon>Crustacea</taxon>
        <taxon>Multicrustacea</taxon>
        <taxon>Malacostraca</taxon>
        <taxon>Eumalacostraca</taxon>
        <taxon>Peracarida</taxon>
        <taxon>Amphipoda</taxon>
        <taxon>Amphilochidea</taxon>
        <taxon>Lysianassida</taxon>
        <taxon>Lysianassidira</taxon>
        <taxon>Lysianassoidea</taxon>
        <taxon>Lysianassidae</taxon>
        <taxon>Hirondellea</taxon>
    </lineage>
</organism>
<evidence type="ECO:0000256" key="3">
    <source>
        <dbReference type="ARBA" id="ARBA00023163"/>
    </source>
</evidence>
<dbReference type="SUPFAM" id="SSF47413">
    <property type="entry name" value="lambda repressor-like DNA-binding domains"/>
    <property type="match status" value="1"/>
</dbReference>
<dbReference type="GO" id="GO:0003677">
    <property type="term" value="F:DNA binding"/>
    <property type="evidence" value="ECO:0007669"/>
    <property type="project" value="UniProtKB-KW"/>
</dbReference>
<dbReference type="InterPro" id="IPR013729">
    <property type="entry name" value="MBF1_N"/>
</dbReference>
<proteinExistence type="evidence at transcript level"/>
<dbReference type="AlphaFoldDB" id="A0A2P2HW96"/>
<dbReference type="SMART" id="SM00530">
    <property type="entry name" value="HTH_XRE"/>
    <property type="match status" value="1"/>
</dbReference>
<name>A0A2P2HW96_9CRUS</name>
<reference evidence="5" key="1">
    <citation type="journal article" date="2018" name="Biosci. Biotechnol. Biochem.">
        <title>Polysaccharide hydrolase of the hadal zone amphipods Hirondellea gigas.</title>
        <authorList>
            <person name="Kobayashi H."/>
            <person name="Nagahama T."/>
            <person name="Arai W."/>
            <person name="Sasagawa Y."/>
            <person name="Umeda M."/>
            <person name="Hayashi T."/>
            <person name="Nikaido I."/>
            <person name="Watanabe H."/>
            <person name="Oguri K."/>
            <person name="Kitazato H."/>
            <person name="Fujioka K."/>
            <person name="Kido Y."/>
            <person name="Takami H."/>
        </authorList>
    </citation>
    <scope>NUCLEOTIDE SEQUENCE</scope>
    <source>
        <tissue evidence="5">Whole body</tissue>
    </source>
</reference>
<dbReference type="PANTHER" id="PTHR10245">
    <property type="entry name" value="ENDOTHELIAL DIFFERENTIATION-RELATED FACTOR 1 MULTIPROTEIN BRIDGING FACTOR 1"/>
    <property type="match status" value="1"/>
</dbReference>
<protein>
    <submittedName>
        <fullName evidence="5">Endothelial differentiation-related factor 1-like</fullName>
    </submittedName>
</protein>
<evidence type="ECO:0000259" key="4">
    <source>
        <dbReference type="PROSITE" id="PS50943"/>
    </source>
</evidence>
<evidence type="ECO:0000256" key="2">
    <source>
        <dbReference type="ARBA" id="ARBA00023125"/>
    </source>
</evidence>
<dbReference type="GO" id="GO:0005634">
    <property type="term" value="C:nucleus"/>
    <property type="evidence" value="ECO:0007669"/>
    <property type="project" value="TreeGrafter"/>
</dbReference>
<evidence type="ECO:0000256" key="1">
    <source>
        <dbReference type="ARBA" id="ARBA00023015"/>
    </source>
</evidence>
<dbReference type="InterPro" id="IPR001387">
    <property type="entry name" value="Cro/C1-type_HTH"/>
</dbReference>
<keyword evidence="2" id="KW-0238">DNA-binding</keyword>
<sequence length="148" mass="16657">MADSNWDTVTILRKKPEKASQLRTQQAVNKARRQGGEIETTAKYGAATNRKNATTLNTARLDRETEELKHDKIPQDVGKIIQQGRQTKGWTQKDLATFINEKPQVIQEYEQSKGVPNQAILGKIERAIGLRLRGAQKGQPLAPRTKKK</sequence>
<dbReference type="InterPro" id="IPR010982">
    <property type="entry name" value="Lambda_DNA-bd_dom_sf"/>
</dbReference>
<dbReference type="Pfam" id="PF08523">
    <property type="entry name" value="MBF1"/>
    <property type="match status" value="1"/>
</dbReference>
<dbReference type="CDD" id="cd00093">
    <property type="entry name" value="HTH_XRE"/>
    <property type="match status" value="1"/>
</dbReference>
<keyword evidence="3" id="KW-0804">Transcription</keyword>
<feature type="domain" description="HTH cro/C1-type" evidence="4">
    <location>
        <begin position="81"/>
        <end position="135"/>
    </location>
</feature>
<dbReference type="Gene3D" id="1.10.260.40">
    <property type="entry name" value="lambda repressor-like DNA-binding domains"/>
    <property type="match status" value="1"/>
</dbReference>
<dbReference type="Pfam" id="PF01381">
    <property type="entry name" value="HTH_3"/>
    <property type="match status" value="1"/>
</dbReference>
<dbReference type="EMBL" id="IACF01000261">
    <property type="protein sequence ID" value="LAB66057.1"/>
    <property type="molecule type" value="mRNA"/>
</dbReference>